<dbReference type="FunFam" id="3.90.226.10:FF:000024">
    <property type="entry name" value="Delta3,5-delta2,4-dienoyl-CoA isomerase"/>
    <property type="match status" value="1"/>
</dbReference>
<dbReference type="UniPathway" id="UPA00659"/>
<dbReference type="InterPro" id="IPR014748">
    <property type="entry name" value="Enoyl-CoA_hydra_C"/>
</dbReference>
<keyword evidence="7" id="KW-0576">Peroxisome</keyword>
<reference evidence="9" key="1">
    <citation type="submission" date="2021-01" db="EMBL/GenBank/DDBJ databases">
        <authorList>
            <person name="Corre E."/>
            <person name="Pelletier E."/>
            <person name="Niang G."/>
            <person name="Scheremetjew M."/>
            <person name="Finn R."/>
            <person name="Kale V."/>
            <person name="Holt S."/>
            <person name="Cochrane G."/>
            <person name="Meng A."/>
            <person name="Brown T."/>
            <person name="Cohen L."/>
        </authorList>
    </citation>
    <scope>NUCLEOTIDE SEQUENCE</scope>
    <source>
        <strain evidence="9">CCMP3105</strain>
    </source>
</reference>
<comment type="pathway">
    <text evidence="2">Lipid metabolism; fatty acid beta-oxidation.</text>
</comment>
<dbReference type="EMBL" id="HBNR01027767">
    <property type="protein sequence ID" value="CAE4580556.1"/>
    <property type="molecule type" value="Transcribed_RNA"/>
</dbReference>
<dbReference type="FunFam" id="1.10.12.10:FF:000004">
    <property type="entry name" value="Delta3,5-delta2,4-dienoyl-CoA isomerase"/>
    <property type="match status" value="1"/>
</dbReference>
<evidence type="ECO:0000256" key="5">
    <source>
        <dbReference type="ARBA" id="ARBA00022990"/>
    </source>
</evidence>
<keyword evidence="4" id="KW-0276">Fatty acid metabolism</keyword>
<evidence type="ECO:0000256" key="4">
    <source>
        <dbReference type="ARBA" id="ARBA00022832"/>
    </source>
</evidence>
<proteinExistence type="inferred from homology"/>
<dbReference type="SUPFAM" id="SSF52096">
    <property type="entry name" value="ClpP/crotonase"/>
    <property type="match status" value="1"/>
</dbReference>
<dbReference type="InterPro" id="IPR045002">
    <property type="entry name" value="Ech1-like"/>
</dbReference>
<dbReference type="GO" id="GO:0005777">
    <property type="term" value="C:peroxisome"/>
    <property type="evidence" value="ECO:0007669"/>
    <property type="project" value="UniProtKB-SubCell"/>
</dbReference>
<accession>A0A7S4QDS6</accession>
<keyword evidence="8" id="KW-0413">Isomerase</keyword>
<comment type="subcellular location">
    <subcellularLocation>
        <location evidence="1">Peroxisome</location>
    </subcellularLocation>
</comment>
<name>A0A7S4QDS6_9DINO</name>
<keyword evidence="6" id="KW-0443">Lipid metabolism</keyword>
<comment type="similarity">
    <text evidence="3">Belongs to the enoyl-CoA hydratase/isomerase family.</text>
</comment>
<dbReference type="InterPro" id="IPR001753">
    <property type="entry name" value="Enoyl-CoA_hydra/iso"/>
</dbReference>
<organism evidence="9">
    <name type="scientific">Alexandrium monilatum</name>
    <dbReference type="NCBI Taxonomy" id="311494"/>
    <lineage>
        <taxon>Eukaryota</taxon>
        <taxon>Sar</taxon>
        <taxon>Alveolata</taxon>
        <taxon>Dinophyceae</taxon>
        <taxon>Gonyaulacales</taxon>
        <taxon>Pyrocystaceae</taxon>
        <taxon>Alexandrium</taxon>
    </lineage>
</organism>
<dbReference type="GO" id="GO:0051750">
    <property type="term" value="F:delta(3,5)-delta(2,4)-dienoyl-CoA isomerase activity"/>
    <property type="evidence" value="ECO:0007669"/>
    <property type="project" value="TreeGrafter"/>
</dbReference>
<evidence type="ECO:0000256" key="3">
    <source>
        <dbReference type="ARBA" id="ARBA00005254"/>
    </source>
</evidence>
<dbReference type="InterPro" id="IPR029045">
    <property type="entry name" value="ClpP/crotonase-like_dom_sf"/>
</dbReference>
<dbReference type="PANTHER" id="PTHR43149:SF1">
    <property type="entry name" value="DELTA(3,5)-DELTA(2,4)-DIENOYL-COA ISOMERASE, MITOCHONDRIAL"/>
    <property type="match status" value="1"/>
</dbReference>
<protein>
    <submittedName>
        <fullName evidence="9">Uncharacterized protein</fullName>
    </submittedName>
</protein>
<dbReference type="GO" id="GO:0006635">
    <property type="term" value="P:fatty acid beta-oxidation"/>
    <property type="evidence" value="ECO:0007669"/>
    <property type="project" value="UniProtKB-UniPathway"/>
</dbReference>
<dbReference type="Gene3D" id="1.10.12.10">
    <property type="entry name" value="Lyase 2-enoyl-coa Hydratase, Chain A, domain 2"/>
    <property type="match status" value="1"/>
</dbReference>
<dbReference type="Pfam" id="PF00378">
    <property type="entry name" value="ECH_1"/>
    <property type="match status" value="1"/>
</dbReference>
<dbReference type="AlphaFoldDB" id="A0A7S4QDS6"/>
<evidence type="ECO:0000256" key="7">
    <source>
        <dbReference type="ARBA" id="ARBA00023140"/>
    </source>
</evidence>
<dbReference type="CDD" id="cd06558">
    <property type="entry name" value="crotonase-like"/>
    <property type="match status" value="1"/>
</dbReference>
<gene>
    <name evidence="9" type="ORF">AMON00008_LOCUS18843</name>
</gene>
<dbReference type="PANTHER" id="PTHR43149">
    <property type="entry name" value="ENOYL-COA HYDRATASE"/>
    <property type="match status" value="1"/>
</dbReference>
<evidence type="ECO:0000313" key="9">
    <source>
        <dbReference type="EMBL" id="CAE4580556.1"/>
    </source>
</evidence>
<dbReference type="GO" id="GO:0005739">
    <property type="term" value="C:mitochondrion"/>
    <property type="evidence" value="ECO:0007669"/>
    <property type="project" value="TreeGrafter"/>
</dbReference>
<evidence type="ECO:0000256" key="2">
    <source>
        <dbReference type="ARBA" id="ARBA00005005"/>
    </source>
</evidence>
<keyword evidence="5" id="KW-0007">Acetylation</keyword>
<sequence>MSAGAEGHPAYQRLKLATIAPHVLHVELHRPDKLNAFDELFWEEMRLCFERVAYDAEVRVVLVSAAGRLFTAGLDLAAVASIGPSTGGSKDVARAALRIRRTGKAWQDSFTNMEKCGKAVIVCAHGGVIGAGLEMMSACDVRLCTRDAYFIMAEVDVGLAADVGGLQRFPKVVGNQSLVRELALSARRMEAEEALRMGFISRLFDTKDAMFDAALELAKQIAGKSPVATLGVKEFLNYSRDHSVDESLDFAITWNMSMLQGTDMALAAAGKMQRSLPKFNSIPASTRSKL</sequence>
<evidence type="ECO:0000256" key="1">
    <source>
        <dbReference type="ARBA" id="ARBA00004275"/>
    </source>
</evidence>
<dbReference type="Gene3D" id="3.90.226.10">
    <property type="entry name" value="2-enoyl-CoA Hydratase, Chain A, domain 1"/>
    <property type="match status" value="1"/>
</dbReference>
<evidence type="ECO:0000256" key="6">
    <source>
        <dbReference type="ARBA" id="ARBA00023098"/>
    </source>
</evidence>
<evidence type="ECO:0000256" key="8">
    <source>
        <dbReference type="ARBA" id="ARBA00023235"/>
    </source>
</evidence>